<dbReference type="EMBL" id="AAMD01000148">
    <property type="protein sequence ID" value="EAU63743.1"/>
    <property type="molecule type" value="Genomic_DNA"/>
</dbReference>
<proteinExistence type="predicted"/>
<name>Q08TD2_STIAD</name>
<dbReference type="AntiFam" id="ANF00062">
    <property type="entry name" value="Shadow ORF (opposite ABC transporter protein)"/>
</dbReference>
<organism evidence="2 3">
    <name type="scientific">Stigmatella aurantiaca (strain DW4/3-1)</name>
    <dbReference type="NCBI Taxonomy" id="378806"/>
    <lineage>
        <taxon>Bacteria</taxon>
        <taxon>Pseudomonadati</taxon>
        <taxon>Myxococcota</taxon>
        <taxon>Myxococcia</taxon>
        <taxon>Myxococcales</taxon>
        <taxon>Cystobacterineae</taxon>
        <taxon>Archangiaceae</taxon>
        <taxon>Stigmatella</taxon>
    </lineage>
</organism>
<evidence type="ECO:0000256" key="1">
    <source>
        <dbReference type="SAM" id="MobiDB-lite"/>
    </source>
</evidence>
<gene>
    <name evidence="2" type="ORF">STIAU_0856</name>
</gene>
<protein>
    <submittedName>
        <fullName evidence="2">Uncharacterized protein</fullName>
    </submittedName>
</protein>
<dbReference type="AlphaFoldDB" id="Q08TD2"/>
<reference evidence="2 3" key="1">
    <citation type="submission" date="2006-04" db="EMBL/GenBank/DDBJ databases">
        <authorList>
            <person name="Nierman W.C."/>
        </authorList>
    </citation>
    <scope>NUCLEOTIDE SEQUENCE [LARGE SCALE GENOMIC DNA]</scope>
    <source>
        <strain evidence="2 3">DW4/3-1</strain>
    </source>
</reference>
<evidence type="ECO:0000313" key="2">
    <source>
        <dbReference type="EMBL" id="EAU63743.1"/>
    </source>
</evidence>
<feature type="region of interest" description="Disordered" evidence="1">
    <location>
        <begin position="19"/>
        <end position="65"/>
    </location>
</feature>
<sequence length="65" mass="6848">MGSSHRMISGSVAMARASPTRLRMPPDMSAGIIPSVPGRSTHDSFSATRRAISSRGMSGKCSRRG</sequence>
<dbReference type="Proteomes" id="UP000032702">
    <property type="component" value="Unassembled WGS sequence"/>
</dbReference>
<accession>Q08TD2</accession>
<evidence type="ECO:0000313" key="3">
    <source>
        <dbReference type="Proteomes" id="UP000032702"/>
    </source>
</evidence>
<comment type="caution">
    <text evidence="2">The sequence shown here is derived from an EMBL/GenBank/DDBJ whole genome shotgun (WGS) entry which is preliminary data.</text>
</comment>